<evidence type="ECO:0000313" key="2">
    <source>
        <dbReference type="Proteomes" id="UP000299102"/>
    </source>
</evidence>
<accession>A0A4C1VC17</accession>
<dbReference type="EMBL" id="BGZK01000321">
    <property type="protein sequence ID" value="GBP36688.1"/>
    <property type="molecule type" value="Genomic_DNA"/>
</dbReference>
<protein>
    <submittedName>
        <fullName evidence="1">Uncharacterized protein</fullName>
    </submittedName>
</protein>
<reference evidence="1 2" key="1">
    <citation type="journal article" date="2019" name="Commun. Biol.">
        <title>The bagworm genome reveals a unique fibroin gene that provides high tensile strength.</title>
        <authorList>
            <person name="Kono N."/>
            <person name="Nakamura H."/>
            <person name="Ohtoshi R."/>
            <person name="Tomita M."/>
            <person name="Numata K."/>
            <person name="Arakawa K."/>
        </authorList>
    </citation>
    <scope>NUCLEOTIDE SEQUENCE [LARGE SCALE GENOMIC DNA]</scope>
</reference>
<organism evidence="1 2">
    <name type="scientific">Eumeta variegata</name>
    <name type="common">Bagworm moth</name>
    <name type="synonym">Eumeta japonica</name>
    <dbReference type="NCBI Taxonomy" id="151549"/>
    <lineage>
        <taxon>Eukaryota</taxon>
        <taxon>Metazoa</taxon>
        <taxon>Ecdysozoa</taxon>
        <taxon>Arthropoda</taxon>
        <taxon>Hexapoda</taxon>
        <taxon>Insecta</taxon>
        <taxon>Pterygota</taxon>
        <taxon>Neoptera</taxon>
        <taxon>Endopterygota</taxon>
        <taxon>Lepidoptera</taxon>
        <taxon>Glossata</taxon>
        <taxon>Ditrysia</taxon>
        <taxon>Tineoidea</taxon>
        <taxon>Psychidae</taxon>
        <taxon>Oiketicinae</taxon>
        <taxon>Eumeta</taxon>
    </lineage>
</organism>
<sequence>MDGSGHLADNFATDTIVLEEAAFEKNRSERKRLNVRTIALVISNMKRASKTVYPVVGRSHAAGAGSSA</sequence>
<dbReference type="AlphaFoldDB" id="A0A4C1VC17"/>
<comment type="caution">
    <text evidence="1">The sequence shown here is derived from an EMBL/GenBank/DDBJ whole genome shotgun (WGS) entry which is preliminary data.</text>
</comment>
<dbReference type="Proteomes" id="UP000299102">
    <property type="component" value="Unassembled WGS sequence"/>
</dbReference>
<name>A0A4C1VC17_EUMVA</name>
<evidence type="ECO:0000313" key="1">
    <source>
        <dbReference type="EMBL" id="GBP36688.1"/>
    </source>
</evidence>
<proteinExistence type="predicted"/>
<keyword evidence="2" id="KW-1185">Reference proteome</keyword>
<gene>
    <name evidence="1" type="ORF">EVAR_35274_1</name>
</gene>